<evidence type="ECO:0000313" key="2">
    <source>
        <dbReference type="Proteomes" id="UP001213623"/>
    </source>
</evidence>
<dbReference type="AlphaFoldDB" id="A0AAF0EJC1"/>
<accession>A0AAF0EJC1</accession>
<protein>
    <submittedName>
        <fullName evidence="1">Uncharacterized protein</fullName>
    </submittedName>
</protein>
<dbReference type="Proteomes" id="UP001213623">
    <property type="component" value="Chromosome 3"/>
</dbReference>
<dbReference type="EMBL" id="CP119894">
    <property type="protein sequence ID" value="WFD26749.1"/>
    <property type="molecule type" value="Genomic_DNA"/>
</dbReference>
<reference evidence="1" key="1">
    <citation type="submission" date="2023-03" db="EMBL/GenBank/DDBJ databases">
        <title>Mating type loci evolution in Malassezia.</title>
        <authorList>
            <person name="Coelho M.A."/>
        </authorList>
    </citation>
    <scope>NUCLEOTIDE SEQUENCE</scope>
    <source>
        <strain evidence="1">CBS 9557</strain>
    </source>
</reference>
<name>A0AAF0EJC1_9BASI</name>
<gene>
    <name evidence="1" type="ORF">MNAN1_001734</name>
</gene>
<sequence>MSVANHYGIGLFIDADPSVADSIPPVDIRALYSNMQMRMPPRRIYGTRYAWSYMLPRPTLRPLGYTRDDDEPLPPRLYMDAYTTTPAPATEEQGMLSSMETAAPPVHATTFPEPYASDATYTRPYSYEMVGLALEHTPSPPMVVTPVTPLIHVDEAKLYRTTHKGSTISYHLPSGTRLAIASSRDGVEAWESWWS</sequence>
<evidence type="ECO:0000313" key="1">
    <source>
        <dbReference type="EMBL" id="WFD26749.1"/>
    </source>
</evidence>
<keyword evidence="2" id="KW-1185">Reference proteome</keyword>
<organism evidence="1 2">
    <name type="scientific">Malassezia nana</name>
    <dbReference type="NCBI Taxonomy" id="180528"/>
    <lineage>
        <taxon>Eukaryota</taxon>
        <taxon>Fungi</taxon>
        <taxon>Dikarya</taxon>
        <taxon>Basidiomycota</taxon>
        <taxon>Ustilaginomycotina</taxon>
        <taxon>Malasseziomycetes</taxon>
        <taxon>Malasseziales</taxon>
        <taxon>Malasseziaceae</taxon>
        <taxon>Malassezia</taxon>
    </lineage>
</organism>
<proteinExistence type="predicted"/>